<dbReference type="AlphaFoldDB" id="A0A1I5UTE6"/>
<dbReference type="EMBL" id="FOXU01000001">
    <property type="protein sequence ID" value="SFP98574.1"/>
    <property type="molecule type" value="Genomic_DNA"/>
</dbReference>
<name>A0A1I5UTE6_9BACI</name>
<feature type="transmembrane region" description="Helical" evidence="1">
    <location>
        <begin position="46"/>
        <end position="67"/>
    </location>
</feature>
<feature type="transmembrane region" description="Helical" evidence="1">
    <location>
        <begin position="12"/>
        <end position="34"/>
    </location>
</feature>
<evidence type="ECO:0000256" key="1">
    <source>
        <dbReference type="SAM" id="Phobius"/>
    </source>
</evidence>
<gene>
    <name evidence="2" type="ORF">SAMN05421670_0537</name>
</gene>
<accession>A0A1I5UTE6</accession>
<keyword evidence="1" id="KW-0472">Membrane</keyword>
<feature type="transmembrane region" description="Helical" evidence="1">
    <location>
        <begin position="102"/>
        <end position="125"/>
    </location>
</feature>
<reference evidence="3" key="1">
    <citation type="submission" date="2016-10" db="EMBL/GenBank/DDBJ databases">
        <authorList>
            <person name="Varghese N."/>
            <person name="Submissions S."/>
        </authorList>
    </citation>
    <scope>NUCLEOTIDE SEQUENCE [LARGE SCALE GENOMIC DNA]</scope>
    <source>
        <strain evidence="3">DSM 11706</strain>
    </source>
</reference>
<evidence type="ECO:0000313" key="2">
    <source>
        <dbReference type="EMBL" id="SFP98574.1"/>
    </source>
</evidence>
<dbReference type="Proteomes" id="UP000198734">
    <property type="component" value="Unassembled WGS sequence"/>
</dbReference>
<protein>
    <submittedName>
        <fullName evidence="2">Uncharacterized protein</fullName>
    </submittedName>
</protein>
<keyword evidence="3" id="KW-1185">Reference proteome</keyword>
<dbReference type="RefSeq" id="WP_093533926.1">
    <property type="nucleotide sequence ID" value="NZ_FOXU01000001.1"/>
</dbReference>
<dbReference type="STRING" id="126156.SAMN05421670_0537"/>
<sequence>MTLKINLIKAISYLITKLAGAGFLLFVISIYLLLSFGKDMYEFVEGISSGFLWIIVFGYGILCSLLIDLWVFKVPNTSLTVKILLYILAGYGFFIITLDVSFMLFAGTIGALCSLIFYVGTLLSFRFQSFKYVFSIVVPLIIIILMDVDFTEKEQWIEVKSETSYTATFDHFNGKHEIPILAKTDQTITLSYDFNPTNDGGHGFYMLNGKNKLVGLTEVSEEVLKLEVQKAGVYRMVVTGDDVKGNFKVKWSISETY</sequence>
<keyword evidence="1" id="KW-1133">Transmembrane helix</keyword>
<feature type="transmembrane region" description="Helical" evidence="1">
    <location>
        <begin position="132"/>
        <end position="150"/>
    </location>
</feature>
<dbReference type="OrthoDB" id="2721202at2"/>
<organism evidence="2 3">
    <name type="scientific">Psychrobacillus psychrotolerans</name>
    <dbReference type="NCBI Taxonomy" id="126156"/>
    <lineage>
        <taxon>Bacteria</taxon>
        <taxon>Bacillati</taxon>
        <taxon>Bacillota</taxon>
        <taxon>Bacilli</taxon>
        <taxon>Bacillales</taxon>
        <taxon>Bacillaceae</taxon>
        <taxon>Psychrobacillus</taxon>
    </lineage>
</organism>
<feature type="transmembrane region" description="Helical" evidence="1">
    <location>
        <begin position="79"/>
        <end position="96"/>
    </location>
</feature>
<evidence type="ECO:0000313" key="3">
    <source>
        <dbReference type="Proteomes" id="UP000198734"/>
    </source>
</evidence>
<keyword evidence="1" id="KW-0812">Transmembrane</keyword>
<proteinExistence type="predicted"/>